<keyword evidence="3" id="KW-1185">Reference proteome</keyword>
<protein>
    <submittedName>
        <fullName evidence="2">Helix-turn-helix protein</fullName>
    </submittedName>
</protein>
<organism evidence="2 3">
    <name type="scientific">Anatilimnocola aggregata</name>
    <dbReference type="NCBI Taxonomy" id="2528021"/>
    <lineage>
        <taxon>Bacteria</taxon>
        <taxon>Pseudomonadati</taxon>
        <taxon>Planctomycetota</taxon>
        <taxon>Planctomycetia</taxon>
        <taxon>Pirellulales</taxon>
        <taxon>Pirellulaceae</taxon>
        <taxon>Anatilimnocola</taxon>
    </lineage>
</organism>
<dbReference type="AlphaFoldDB" id="A0A517YC21"/>
<evidence type="ECO:0000313" key="3">
    <source>
        <dbReference type="Proteomes" id="UP000315017"/>
    </source>
</evidence>
<gene>
    <name evidence="2" type="ORF">ETAA8_28510</name>
</gene>
<dbReference type="OrthoDB" id="284931at2"/>
<dbReference type="Gene3D" id="1.10.260.40">
    <property type="entry name" value="lambda repressor-like DNA-binding domains"/>
    <property type="match status" value="1"/>
</dbReference>
<dbReference type="InterPro" id="IPR010982">
    <property type="entry name" value="Lambda_DNA-bd_dom_sf"/>
</dbReference>
<evidence type="ECO:0000313" key="2">
    <source>
        <dbReference type="EMBL" id="QDU27761.1"/>
    </source>
</evidence>
<dbReference type="InterPro" id="IPR001387">
    <property type="entry name" value="Cro/C1-type_HTH"/>
</dbReference>
<dbReference type="GO" id="GO:0003677">
    <property type="term" value="F:DNA binding"/>
    <property type="evidence" value="ECO:0007669"/>
    <property type="project" value="InterPro"/>
</dbReference>
<dbReference type="Pfam" id="PF01381">
    <property type="entry name" value="HTH_3"/>
    <property type="match status" value="1"/>
</dbReference>
<sequence length="70" mass="7678">MSLTDQLREAIRDCGTSVNALAKECGVAQPMLARFMNGQDLRLTTADKLAAHFGLELRPAEPKPPKRKKA</sequence>
<feature type="domain" description="HTH cro/C1-type" evidence="1">
    <location>
        <begin position="7"/>
        <end position="57"/>
    </location>
</feature>
<dbReference type="Proteomes" id="UP000315017">
    <property type="component" value="Chromosome"/>
</dbReference>
<dbReference type="CDD" id="cd00093">
    <property type="entry name" value="HTH_XRE"/>
    <property type="match status" value="1"/>
</dbReference>
<evidence type="ECO:0000259" key="1">
    <source>
        <dbReference type="Pfam" id="PF01381"/>
    </source>
</evidence>
<dbReference type="RefSeq" id="WP_145088907.1">
    <property type="nucleotide sequence ID" value="NZ_CP036274.1"/>
</dbReference>
<dbReference type="KEGG" id="aagg:ETAA8_28510"/>
<dbReference type="SUPFAM" id="SSF47413">
    <property type="entry name" value="lambda repressor-like DNA-binding domains"/>
    <property type="match status" value="1"/>
</dbReference>
<dbReference type="EMBL" id="CP036274">
    <property type="protein sequence ID" value="QDU27761.1"/>
    <property type="molecule type" value="Genomic_DNA"/>
</dbReference>
<reference evidence="2 3" key="1">
    <citation type="submission" date="2019-02" db="EMBL/GenBank/DDBJ databases">
        <title>Deep-cultivation of Planctomycetes and their phenomic and genomic characterization uncovers novel biology.</title>
        <authorList>
            <person name="Wiegand S."/>
            <person name="Jogler M."/>
            <person name="Boedeker C."/>
            <person name="Pinto D."/>
            <person name="Vollmers J."/>
            <person name="Rivas-Marin E."/>
            <person name="Kohn T."/>
            <person name="Peeters S.H."/>
            <person name="Heuer A."/>
            <person name="Rast P."/>
            <person name="Oberbeckmann S."/>
            <person name="Bunk B."/>
            <person name="Jeske O."/>
            <person name="Meyerdierks A."/>
            <person name="Storesund J.E."/>
            <person name="Kallscheuer N."/>
            <person name="Luecker S."/>
            <person name="Lage O.M."/>
            <person name="Pohl T."/>
            <person name="Merkel B.J."/>
            <person name="Hornburger P."/>
            <person name="Mueller R.-W."/>
            <person name="Bruemmer F."/>
            <person name="Labrenz M."/>
            <person name="Spormann A.M."/>
            <person name="Op den Camp H."/>
            <person name="Overmann J."/>
            <person name="Amann R."/>
            <person name="Jetten M.S.M."/>
            <person name="Mascher T."/>
            <person name="Medema M.H."/>
            <person name="Devos D.P."/>
            <person name="Kaster A.-K."/>
            <person name="Ovreas L."/>
            <person name="Rohde M."/>
            <person name="Galperin M.Y."/>
            <person name="Jogler C."/>
        </authorList>
    </citation>
    <scope>NUCLEOTIDE SEQUENCE [LARGE SCALE GENOMIC DNA]</scope>
    <source>
        <strain evidence="2 3">ETA_A8</strain>
    </source>
</reference>
<name>A0A517YC21_9BACT</name>
<accession>A0A517YC21</accession>
<proteinExistence type="predicted"/>